<feature type="transmembrane region" description="Helical" evidence="5">
    <location>
        <begin position="312"/>
        <end position="328"/>
    </location>
</feature>
<keyword evidence="8" id="KW-1185">Reference proteome</keyword>
<sequence>MDEFNVTADTGYKLVSDDLIRFLELSLLIPLNCLISLMGVVANSFNVIILARLGFKQNMSYGTMALSITDLTVSGLQLTSEICYVFYYMTESGSINFMALATVPVGWMRYAVLNISGWITSLIATERCFCVIFPFHVKQICKRSVYIIALILIYFVYFSFVFPIIILEPFTWQEVSGGSLNTSAQTYIYTVVFDDSTLKLEKLFDTICVLGFALLSQILLLVSTVYMACGIIISSQVRTSHEHKPHQGSVSGQSSLSLKEKRLISVAVWLAVVLLICSIPRYIVVAVFAIIPAMHAPQNYTLTNFLVDISDLFINVNSVFTFFVYFAMNRNFKSMFLTVFCNN</sequence>
<dbReference type="GO" id="GO:0016020">
    <property type="term" value="C:membrane"/>
    <property type="evidence" value="ECO:0007669"/>
    <property type="project" value="UniProtKB-SubCell"/>
</dbReference>
<comment type="subcellular location">
    <subcellularLocation>
        <location evidence="1">Membrane</location>
    </subcellularLocation>
</comment>
<evidence type="ECO:0000256" key="1">
    <source>
        <dbReference type="ARBA" id="ARBA00004370"/>
    </source>
</evidence>
<name>A0AAD8C8H3_BIOPF</name>
<reference evidence="7" key="1">
    <citation type="journal article" date="2023" name="PLoS Negl. Trop. Dis.">
        <title>A genome sequence for Biomphalaria pfeifferi, the major vector snail for the human-infecting parasite Schistosoma mansoni.</title>
        <authorList>
            <person name="Bu L."/>
            <person name="Lu L."/>
            <person name="Laidemitt M.R."/>
            <person name="Zhang S.M."/>
            <person name="Mutuku M."/>
            <person name="Mkoji G."/>
            <person name="Steinauer M."/>
            <person name="Loker E.S."/>
        </authorList>
    </citation>
    <scope>NUCLEOTIDE SEQUENCE</scope>
    <source>
        <strain evidence="7">KasaAsao</strain>
    </source>
</reference>
<keyword evidence="2 5" id="KW-0812">Transmembrane</keyword>
<dbReference type="PANTHER" id="PTHR46641">
    <property type="entry name" value="FMRFAMIDE RECEPTOR-RELATED"/>
    <property type="match status" value="1"/>
</dbReference>
<dbReference type="InterPro" id="IPR017452">
    <property type="entry name" value="GPCR_Rhodpsn_7TM"/>
</dbReference>
<keyword evidence="3 5" id="KW-1133">Transmembrane helix</keyword>
<evidence type="ECO:0000256" key="5">
    <source>
        <dbReference type="SAM" id="Phobius"/>
    </source>
</evidence>
<dbReference type="EMBL" id="JASAOG010000006">
    <property type="protein sequence ID" value="KAK0067963.1"/>
    <property type="molecule type" value="Genomic_DNA"/>
</dbReference>
<keyword evidence="7" id="KW-0675">Receptor</keyword>
<evidence type="ECO:0000313" key="7">
    <source>
        <dbReference type="EMBL" id="KAK0067963.1"/>
    </source>
</evidence>
<dbReference type="PANTHER" id="PTHR46641:SF2">
    <property type="entry name" value="FMRFAMIDE RECEPTOR"/>
    <property type="match status" value="1"/>
</dbReference>
<feature type="transmembrane region" description="Helical" evidence="5">
    <location>
        <begin position="27"/>
        <end position="51"/>
    </location>
</feature>
<evidence type="ECO:0000256" key="2">
    <source>
        <dbReference type="ARBA" id="ARBA00022692"/>
    </source>
</evidence>
<dbReference type="Proteomes" id="UP001233172">
    <property type="component" value="Unassembled WGS sequence"/>
</dbReference>
<organism evidence="7 8">
    <name type="scientific">Biomphalaria pfeifferi</name>
    <name type="common">Bloodfluke planorb</name>
    <name type="synonym">Freshwater snail</name>
    <dbReference type="NCBI Taxonomy" id="112525"/>
    <lineage>
        <taxon>Eukaryota</taxon>
        <taxon>Metazoa</taxon>
        <taxon>Spiralia</taxon>
        <taxon>Lophotrochozoa</taxon>
        <taxon>Mollusca</taxon>
        <taxon>Gastropoda</taxon>
        <taxon>Heterobranchia</taxon>
        <taxon>Euthyneura</taxon>
        <taxon>Panpulmonata</taxon>
        <taxon>Hygrophila</taxon>
        <taxon>Lymnaeoidea</taxon>
        <taxon>Planorbidae</taxon>
        <taxon>Biomphalaria</taxon>
    </lineage>
</organism>
<evidence type="ECO:0000313" key="8">
    <source>
        <dbReference type="Proteomes" id="UP001233172"/>
    </source>
</evidence>
<feature type="domain" description="G-protein coupled receptors family 1 profile" evidence="6">
    <location>
        <begin position="42"/>
        <end position="325"/>
    </location>
</feature>
<feature type="transmembrane region" description="Helical" evidence="5">
    <location>
        <begin position="263"/>
        <end position="292"/>
    </location>
</feature>
<gene>
    <name evidence="7" type="ORF">Bpfe_002804</name>
</gene>
<proteinExistence type="predicted"/>
<dbReference type="AlphaFoldDB" id="A0AAD8C8H3"/>
<feature type="transmembrane region" description="Helical" evidence="5">
    <location>
        <begin position="63"/>
        <end position="87"/>
    </location>
</feature>
<dbReference type="InterPro" id="IPR052954">
    <property type="entry name" value="GPCR-Ligand_Int"/>
</dbReference>
<evidence type="ECO:0000259" key="6">
    <source>
        <dbReference type="PROSITE" id="PS50262"/>
    </source>
</evidence>
<feature type="transmembrane region" description="Helical" evidence="5">
    <location>
        <begin position="209"/>
        <end position="233"/>
    </location>
</feature>
<dbReference type="SUPFAM" id="SSF81321">
    <property type="entry name" value="Family A G protein-coupled receptor-like"/>
    <property type="match status" value="1"/>
</dbReference>
<evidence type="ECO:0000256" key="3">
    <source>
        <dbReference type="ARBA" id="ARBA00022989"/>
    </source>
</evidence>
<dbReference type="PROSITE" id="PS50262">
    <property type="entry name" value="G_PROTEIN_RECEP_F1_2"/>
    <property type="match status" value="1"/>
</dbReference>
<feature type="transmembrane region" description="Helical" evidence="5">
    <location>
        <begin position="107"/>
        <end position="133"/>
    </location>
</feature>
<protein>
    <submittedName>
        <fullName evidence="7">FMRFamide receptor</fullName>
    </submittedName>
</protein>
<accession>A0AAD8C8H3</accession>
<evidence type="ECO:0000256" key="4">
    <source>
        <dbReference type="ARBA" id="ARBA00023136"/>
    </source>
</evidence>
<dbReference type="Gene3D" id="1.20.1070.10">
    <property type="entry name" value="Rhodopsin 7-helix transmembrane proteins"/>
    <property type="match status" value="1"/>
</dbReference>
<reference evidence="7" key="2">
    <citation type="submission" date="2023-04" db="EMBL/GenBank/DDBJ databases">
        <authorList>
            <person name="Bu L."/>
            <person name="Lu L."/>
            <person name="Laidemitt M.R."/>
            <person name="Zhang S.M."/>
            <person name="Mutuku M."/>
            <person name="Mkoji G."/>
            <person name="Steinauer M."/>
            <person name="Loker E.S."/>
        </authorList>
    </citation>
    <scope>NUCLEOTIDE SEQUENCE</scope>
    <source>
        <strain evidence="7">KasaAsao</strain>
        <tissue evidence="7">Whole Snail</tissue>
    </source>
</reference>
<keyword evidence="4 5" id="KW-0472">Membrane</keyword>
<feature type="transmembrane region" description="Helical" evidence="5">
    <location>
        <begin position="145"/>
        <end position="166"/>
    </location>
</feature>
<comment type="caution">
    <text evidence="7">The sequence shown here is derived from an EMBL/GenBank/DDBJ whole genome shotgun (WGS) entry which is preliminary data.</text>
</comment>